<name>A0A5C6DBR1_9BACT</name>
<evidence type="ECO:0000313" key="1">
    <source>
        <dbReference type="EMBL" id="TWU32636.1"/>
    </source>
</evidence>
<evidence type="ECO:0000313" key="2">
    <source>
        <dbReference type="Proteomes" id="UP000319143"/>
    </source>
</evidence>
<dbReference type="Proteomes" id="UP000319143">
    <property type="component" value="Unassembled WGS sequence"/>
</dbReference>
<proteinExistence type="predicted"/>
<dbReference type="EMBL" id="SJPV01000012">
    <property type="protein sequence ID" value="TWU32636.1"/>
    <property type="molecule type" value="Genomic_DNA"/>
</dbReference>
<gene>
    <name evidence="1" type="ORF">Poly41_56140</name>
</gene>
<organism evidence="1 2">
    <name type="scientific">Novipirellula artificiosorum</name>
    <dbReference type="NCBI Taxonomy" id="2528016"/>
    <lineage>
        <taxon>Bacteria</taxon>
        <taxon>Pseudomonadati</taxon>
        <taxon>Planctomycetota</taxon>
        <taxon>Planctomycetia</taxon>
        <taxon>Pirellulales</taxon>
        <taxon>Pirellulaceae</taxon>
        <taxon>Novipirellula</taxon>
    </lineage>
</organism>
<dbReference type="AlphaFoldDB" id="A0A5C6DBR1"/>
<sequence>MLKRLVAKNLSASRSVKARLGIWEGKSEGLVLDSK</sequence>
<accession>A0A5C6DBR1</accession>
<protein>
    <submittedName>
        <fullName evidence="1">Uncharacterized protein</fullName>
    </submittedName>
</protein>
<reference evidence="1 2" key="1">
    <citation type="submission" date="2019-02" db="EMBL/GenBank/DDBJ databases">
        <title>Deep-cultivation of Planctomycetes and their phenomic and genomic characterization uncovers novel biology.</title>
        <authorList>
            <person name="Wiegand S."/>
            <person name="Jogler M."/>
            <person name="Boedeker C."/>
            <person name="Pinto D."/>
            <person name="Vollmers J."/>
            <person name="Rivas-Marin E."/>
            <person name="Kohn T."/>
            <person name="Peeters S.H."/>
            <person name="Heuer A."/>
            <person name="Rast P."/>
            <person name="Oberbeckmann S."/>
            <person name="Bunk B."/>
            <person name="Jeske O."/>
            <person name="Meyerdierks A."/>
            <person name="Storesund J.E."/>
            <person name="Kallscheuer N."/>
            <person name="Luecker S."/>
            <person name="Lage O.M."/>
            <person name="Pohl T."/>
            <person name="Merkel B.J."/>
            <person name="Hornburger P."/>
            <person name="Mueller R.-W."/>
            <person name="Bruemmer F."/>
            <person name="Labrenz M."/>
            <person name="Spormann A.M."/>
            <person name="Op Den Camp H."/>
            <person name="Overmann J."/>
            <person name="Amann R."/>
            <person name="Jetten M.S.M."/>
            <person name="Mascher T."/>
            <person name="Medema M.H."/>
            <person name="Devos D.P."/>
            <person name="Kaster A.-K."/>
            <person name="Ovreas L."/>
            <person name="Rohde M."/>
            <person name="Galperin M.Y."/>
            <person name="Jogler C."/>
        </authorList>
    </citation>
    <scope>NUCLEOTIDE SEQUENCE [LARGE SCALE GENOMIC DNA]</scope>
    <source>
        <strain evidence="1 2">Poly41</strain>
    </source>
</reference>
<keyword evidence="2" id="KW-1185">Reference proteome</keyword>
<comment type="caution">
    <text evidence="1">The sequence shown here is derived from an EMBL/GenBank/DDBJ whole genome shotgun (WGS) entry which is preliminary data.</text>
</comment>